<comment type="similarity">
    <text evidence="1">Belongs to the methyltransferase superfamily.</text>
</comment>
<dbReference type="InterPro" id="IPR051052">
    <property type="entry name" value="Diverse_substrate_MTase"/>
</dbReference>
<keyword evidence="6" id="KW-1185">Reference proteome</keyword>
<name>A0A089L934_PAEBO</name>
<evidence type="ECO:0000256" key="3">
    <source>
        <dbReference type="ARBA" id="ARBA00022679"/>
    </source>
</evidence>
<dbReference type="PANTHER" id="PTHR44942">
    <property type="entry name" value="METHYLTRANSF_11 DOMAIN-CONTAINING PROTEIN"/>
    <property type="match status" value="1"/>
</dbReference>
<dbReference type="KEGG" id="pbd:PBOR_00815"/>
<dbReference type="GO" id="GO:0032259">
    <property type="term" value="P:methylation"/>
    <property type="evidence" value="ECO:0007669"/>
    <property type="project" value="UniProtKB-KW"/>
</dbReference>
<accession>A0A089L934</accession>
<reference evidence="5" key="1">
    <citation type="submission" date="2014-08" db="EMBL/GenBank/DDBJ databases">
        <title>Comparative genomics of the Paenibacillus odorifer group.</title>
        <authorList>
            <person name="den Bakker H.C."/>
            <person name="Tsai Y.-C.Y.-C."/>
            <person name="Martin N."/>
            <person name="Korlach J."/>
            <person name="Wiedmann M."/>
        </authorList>
    </citation>
    <scope>NUCLEOTIDE SEQUENCE [LARGE SCALE GENOMIC DNA]</scope>
    <source>
        <strain evidence="5">DSM 13188</strain>
    </source>
</reference>
<dbReference type="Proteomes" id="UP000029518">
    <property type="component" value="Chromosome"/>
</dbReference>
<dbReference type="Pfam" id="PF08241">
    <property type="entry name" value="Methyltransf_11"/>
    <property type="match status" value="1"/>
</dbReference>
<dbReference type="AlphaFoldDB" id="A0A089L934"/>
<keyword evidence="3" id="KW-0808">Transferase</keyword>
<sequence>MGTKDWFKESERFNEAAAFYDMYRPSYPSALIDQIEEDASLTVDSAILEIGAGSGKASELFLERGYELLCIEPGPQLAELGRQKHKDKKVRFVTSRFEHWDDSGQEFDLIFSAQAFHWVPQPEGYKKCGRLLKPGGRLALFWNFYLQGDSEIEQEIAKACAEYEVFWFNKRDVIEQRVERTVAELSGSGNFRVPEVYRYPWDSRDDAVSFINFLRTCNGFIGLKEAEQTALSIRLHKLIGRNGGTLQRNYICTLFIVEALNSANT</sequence>
<dbReference type="RefSeq" id="WP_042210017.1">
    <property type="nucleotide sequence ID" value="NZ_CP009285.1"/>
</dbReference>
<protein>
    <recommendedName>
        <fullName evidence="4">Methyltransferase type 11 domain-containing protein</fullName>
    </recommendedName>
</protein>
<evidence type="ECO:0000256" key="1">
    <source>
        <dbReference type="ARBA" id="ARBA00008361"/>
    </source>
</evidence>
<proteinExistence type="inferred from homology"/>
<dbReference type="HOGENOM" id="CLU_049344_7_0_9"/>
<dbReference type="CDD" id="cd02440">
    <property type="entry name" value="AdoMet_MTases"/>
    <property type="match status" value="1"/>
</dbReference>
<dbReference type="SUPFAM" id="SSF53335">
    <property type="entry name" value="S-adenosyl-L-methionine-dependent methyltransferases"/>
    <property type="match status" value="1"/>
</dbReference>
<keyword evidence="2" id="KW-0489">Methyltransferase</keyword>
<dbReference type="PANTHER" id="PTHR44942:SF4">
    <property type="entry name" value="METHYLTRANSFERASE TYPE 11 DOMAIN-CONTAINING PROTEIN"/>
    <property type="match status" value="1"/>
</dbReference>
<dbReference type="GO" id="GO:0008757">
    <property type="term" value="F:S-adenosylmethionine-dependent methyltransferase activity"/>
    <property type="evidence" value="ECO:0007669"/>
    <property type="project" value="InterPro"/>
</dbReference>
<dbReference type="OrthoDB" id="9797252at2"/>
<feature type="domain" description="Methyltransferase type 11" evidence="4">
    <location>
        <begin position="48"/>
        <end position="139"/>
    </location>
</feature>
<evidence type="ECO:0000256" key="2">
    <source>
        <dbReference type="ARBA" id="ARBA00022603"/>
    </source>
</evidence>
<evidence type="ECO:0000259" key="4">
    <source>
        <dbReference type="Pfam" id="PF08241"/>
    </source>
</evidence>
<organism evidence="5 6">
    <name type="scientific">Paenibacillus borealis</name>
    <dbReference type="NCBI Taxonomy" id="160799"/>
    <lineage>
        <taxon>Bacteria</taxon>
        <taxon>Bacillati</taxon>
        <taxon>Bacillota</taxon>
        <taxon>Bacilli</taxon>
        <taxon>Bacillales</taxon>
        <taxon>Paenibacillaceae</taxon>
        <taxon>Paenibacillus</taxon>
    </lineage>
</organism>
<dbReference type="EMBL" id="CP009285">
    <property type="protein sequence ID" value="AIQ55673.1"/>
    <property type="molecule type" value="Genomic_DNA"/>
</dbReference>
<dbReference type="InterPro" id="IPR013216">
    <property type="entry name" value="Methyltransf_11"/>
</dbReference>
<dbReference type="Gene3D" id="3.40.50.150">
    <property type="entry name" value="Vaccinia Virus protein VP39"/>
    <property type="match status" value="1"/>
</dbReference>
<dbReference type="InterPro" id="IPR029063">
    <property type="entry name" value="SAM-dependent_MTases_sf"/>
</dbReference>
<evidence type="ECO:0000313" key="6">
    <source>
        <dbReference type="Proteomes" id="UP000029518"/>
    </source>
</evidence>
<evidence type="ECO:0000313" key="5">
    <source>
        <dbReference type="EMBL" id="AIQ55673.1"/>
    </source>
</evidence>
<gene>
    <name evidence="5" type="ORF">PBOR_00815</name>
</gene>